<keyword evidence="1" id="KW-1133">Transmembrane helix</keyword>
<evidence type="ECO:0000313" key="3">
    <source>
        <dbReference type="Proteomes" id="UP000724874"/>
    </source>
</evidence>
<organism evidence="2 3">
    <name type="scientific">Gymnopilus junonius</name>
    <name type="common">Spectacular rustgill mushroom</name>
    <name type="synonym">Gymnopilus spectabilis subsp. junonius</name>
    <dbReference type="NCBI Taxonomy" id="109634"/>
    <lineage>
        <taxon>Eukaryota</taxon>
        <taxon>Fungi</taxon>
        <taxon>Dikarya</taxon>
        <taxon>Basidiomycota</taxon>
        <taxon>Agaricomycotina</taxon>
        <taxon>Agaricomycetes</taxon>
        <taxon>Agaricomycetidae</taxon>
        <taxon>Agaricales</taxon>
        <taxon>Agaricineae</taxon>
        <taxon>Hymenogastraceae</taxon>
        <taxon>Gymnopilus</taxon>
    </lineage>
</organism>
<dbReference type="OrthoDB" id="2896404at2759"/>
<keyword evidence="1" id="KW-0472">Membrane</keyword>
<gene>
    <name evidence="2" type="ORF">CPB84DRAFT_1963606</name>
</gene>
<comment type="caution">
    <text evidence="2">The sequence shown here is derived from an EMBL/GenBank/DDBJ whole genome shotgun (WGS) entry which is preliminary data.</text>
</comment>
<reference evidence="2" key="1">
    <citation type="submission" date="2020-11" db="EMBL/GenBank/DDBJ databases">
        <authorList>
            <consortium name="DOE Joint Genome Institute"/>
            <person name="Ahrendt S."/>
            <person name="Riley R."/>
            <person name="Andreopoulos W."/>
            <person name="LaButti K."/>
            <person name="Pangilinan J."/>
            <person name="Ruiz-duenas F.J."/>
            <person name="Barrasa J.M."/>
            <person name="Sanchez-Garcia M."/>
            <person name="Camarero S."/>
            <person name="Miyauchi S."/>
            <person name="Serrano A."/>
            <person name="Linde D."/>
            <person name="Babiker R."/>
            <person name="Drula E."/>
            <person name="Ayuso-Fernandez I."/>
            <person name="Pacheco R."/>
            <person name="Padilla G."/>
            <person name="Ferreira P."/>
            <person name="Barriuso J."/>
            <person name="Kellner H."/>
            <person name="Castanera R."/>
            <person name="Alfaro M."/>
            <person name="Ramirez L."/>
            <person name="Pisabarro A.G."/>
            <person name="Kuo A."/>
            <person name="Tritt A."/>
            <person name="Lipzen A."/>
            <person name="He G."/>
            <person name="Yan M."/>
            <person name="Ng V."/>
            <person name="Cullen D."/>
            <person name="Martin F."/>
            <person name="Rosso M.-N."/>
            <person name="Henrissat B."/>
            <person name="Hibbett D."/>
            <person name="Martinez A.T."/>
            <person name="Grigoriev I.V."/>
        </authorList>
    </citation>
    <scope>NUCLEOTIDE SEQUENCE</scope>
    <source>
        <strain evidence="2">AH 44721</strain>
    </source>
</reference>
<dbReference type="EMBL" id="JADNYJ010000069">
    <property type="protein sequence ID" value="KAF8892346.1"/>
    <property type="molecule type" value="Genomic_DNA"/>
</dbReference>
<proteinExistence type="predicted"/>
<feature type="transmembrane region" description="Helical" evidence="1">
    <location>
        <begin position="38"/>
        <end position="56"/>
    </location>
</feature>
<feature type="transmembrane region" description="Helical" evidence="1">
    <location>
        <begin position="163"/>
        <end position="183"/>
    </location>
</feature>
<keyword evidence="3" id="KW-1185">Reference proteome</keyword>
<keyword evidence="1" id="KW-0812">Transmembrane</keyword>
<dbReference type="AlphaFoldDB" id="A0A9P5NJE1"/>
<feature type="transmembrane region" description="Helical" evidence="1">
    <location>
        <begin position="111"/>
        <end position="133"/>
    </location>
</feature>
<feature type="transmembrane region" description="Helical" evidence="1">
    <location>
        <begin position="76"/>
        <end position="99"/>
    </location>
</feature>
<feature type="transmembrane region" description="Helical" evidence="1">
    <location>
        <begin position="6"/>
        <end position="29"/>
    </location>
</feature>
<accession>A0A9P5NJE1</accession>
<protein>
    <submittedName>
        <fullName evidence="2">Uncharacterized protein</fullName>
    </submittedName>
</protein>
<feature type="transmembrane region" description="Helical" evidence="1">
    <location>
        <begin position="204"/>
        <end position="225"/>
    </location>
</feature>
<name>A0A9P5NJE1_GYMJU</name>
<sequence>MSLAAIVVFNSLEILGLSVLTVAIVTAWVSPTVKRTPTWYTFILAGILSSVVQLLLLRQQVGPPPNRTVCFVQGTLIYPMTALNALICAALIFQVYFLLKLTRRSRSLSQVHIFWINAIPIIISLAVLVYALIVGARDQTQIQRDNSGIRCHIVPPKVSDATAGVSVAAGIFILVTESIVVYNMFRNREVYREVLDRSKISPNFLIRICVFNIVVLIVMVCAVWSPKGLNESGRFDLGNISQAVLPAAEGLIFGTQKDILTAWKFWRRKESVSRQANNV</sequence>
<dbReference type="Proteomes" id="UP000724874">
    <property type="component" value="Unassembled WGS sequence"/>
</dbReference>
<evidence type="ECO:0000313" key="2">
    <source>
        <dbReference type="EMBL" id="KAF8892346.1"/>
    </source>
</evidence>
<evidence type="ECO:0000256" key="1">
    <source>
        <dbReference type="SAM" id="Phobius"/>
    </source>
</evidence>